<dbReference type="GO" id="GO:0003676">
    <property type="term" value="F:nucleic acid binding"/>
    <property type="evidence" value="ECO:0007669"/>
    <property type="project" value="InterPro"/>
</dbReference>
<dbReference type="InterPro" id="IPR036875">
    <property type="entry name" value="Znf_CCHC_sf"/>
</dbReference>
<evidence type="ECO:0000256" key="1">
    <source>
        <dbReference type="PROSITE-ProRule" id="PRU00047"/>
    </source>
</evidence>
<evidence type="ECO:0000313" key="5">
    <source>
        <dbReference type="Proteomes" id="UP000324585"/>
    </source>
</evidence>
<feature type="region of interest" description="Disordered" evidence="2">
    <location>
        <begin position="321"/>
        <end position="365"/>
    </location>
</feature>
<dbReference type="AlphaFoldDB" id="A0A5J4YUX5"/>
<comment type="caution">
    <text evidence="4">The sequence shown here is derived from an EMBL/GenBank/DDBJ whole genome shotgun (WGS) entry which is preliminary data.</text>
</comment>
<dbReference type="PROSITE" id="PS50158">
    <property type="entry name" value="ZF_CCHC"/>
    <property type="match status" value="1"/>
</dbReference>
<evidence type="ECO:0000259" key="3">
    <source>
        <dbReference type="PROSITE" id="PS50158"/>
    </source>
</evidence>
<keyword evidence="5" id="KW-1185">Reference proteome</keyword>
<organism evidence="4 5">
    <name type="scientific">Porphyridium purpureum</name>
    <name type="common">Red alga</name>
    <name type="synonym">Porphyridium cruentum</name>
    <dbReference type="NCBI Taxonomy" id="35688"/>
    <lineage>
        <taxon>Eukaryota</taxon>
        <taxon>Rhodophyta</taxon>
        <taxon>Bangiophyceae</taxon>
        <taxon>Porphyridiales</taxon>
        <taxon>Porphyridiaceae</taxon>
        <taxon>Porphyridium</taxon>
    </lineage>
</organism>
<dbReference type="Gene3D" id="4.10.60.10">
    <property type="entry name" value="Zinc finger, CCHC-type"/>
    <property type="match status" value="1"/>
</dbReference>
<sequence length="365" mass="41001">MASRANKGKETYPRKGVVESLPILEFNAAHMRPAYEVVAWLRALEHYTKAEFGSIGAIFEMDQARARYPSGPGIPAAQEPENWREREFARLQIQAYAEWHKHTTLVREKICGLIVGQLSRTSLDVLETMSAWKDLTAAGNDPLEMKKLIVVMHMTPVGASDMKRKTFARARFQETAMENGETIEQFRERFSAAVMVMALVQEAGMEEERIAEEFLQNVAVGKYEEAVRNAANTGRALATVNEVVQYLQTYHYATNTSSKTFAIRAQSSSISQDTPVVKPCGICKKKGHYARTCPLKTKDKGTNDSKLVLELRKEIESLKAEMEKMATKSEASGQRPREGHTKFADWAKHRGDDESRESSGTDSEE</sequence>
<protein>
    <recommendedName>
        <fullName evidence="3">CCHC-type domain-containing protein</fullName>
    </recommendedName>
</protein>
<feature type="domain" description="CCHC-type" evidence="3">
    <location>
        <begin position="280"/>
        <end position="294"/>
    </location>
</feature>
<evidence type="ECO:0000313" key="4">
    <source>
        <dbReference type="EMBL" id="KAA8494760.1"/>
    </source>
</evidence>
<evidence type="ECO:0000256" key="2">
    <source>
        <dbReference type="SAM" id="MobiDB-lite"/>
    </source>
</evidence>
<dbReference type="GO" id="GO:0008270">
    <property type="term" value="F:zinc ion binding"/>
    <property type="evidence" value="ECO:0007669"/>
    <property type="project" value="UniProtKB-KW"/>
</dbReference>
<dbReference type="EMBL" id="VRMN01000004">
    <property type="protein sequence ID" value="KAA8494760.1"/>
    <property type="molecule type" value="Genomic_DNA"/>
</dbReference>
<accession>A0A5J4YUX5</accession>
<dbReference type="Proteomes" id="UP000324585">
    <property type="component" value="Unassembled WGS sequence"/>
</dbReference>
<dbReference type="InterPro" id="IPR001878">
    <property type="entry name" value="Znf_CCHC"/>
</dbReference>
<gene>
    <name evidence="4" type="ORF">FVE85_3001</name>
</gene>
<proteinExistence type="predicted"/>
<dbReference type="SUPFAM" id="SSF57756">
    <property type="entry name" value="Retrovirus zinc finger-like domains"/>
    <property type="match status" value="1"/>
</dbReference>
<reference evidence="5" key="1">
    <citation type="journal article" date="2019" name="Nat. Commun.">
        <title>Expansion of phycobilisome linker gene families in mesophilic red algae.</title>
        <authorList>
            <person name="Lee J."/>
            <person name="Kim D."/>
            <person name="Bhattacharya D."/>
            <person name="Yoon H.S."/>
        </authorList>
    </citation>
    <scope>NUCLEOTIDE SEQUENCE [LARGE SCALE GENOMIC DNA]</scope>
    <source>
        <strain evidence="5">CCMP 1328</strain>
    </source>
</reference>
<keyword evidence="1" id="KW-0479">Metal-binding</keyword>
<name>A0A5J4YUX5_PORPP</name>
<keyword evidence="1" id="KW-0862">Zinc</keyword>
<feature type="compositionally biased region" description="Basic and acidic residues" evidence="2">
    <location>
        <begin position="335"/>
        <end position="359"/>
    </location>
</feature>
<keyword evidence="1" id="KW-0863">Zinc-finger</keyword>